<sequence>MLLKKIVIITFLFFVTVGFSQKKKEIMNATMISSAEYMRTVDPLGGKKLIPGKPREGKINPRRTGANRIVPGKGFPRGMDPLLAKGKSAGSTRATKAPSLTFDANTSSFSPSDPTGAIGPNHYVSAKNFEFTIHDRSGNVLVPSSSLENIFPGEDLGDPIVFYDSFADRFVITQFSDTPNGFLVAVGQGPDPVNDGWYIYRFNTGSFPDYTKFSIWSDGYYVTANKDQGSVQTSEVVFVIEREKMLRGEAEENVKIVGFPLPGARIGGFYSPASFNAIGNALPPDGDARIIYFQDDDWQGVTQDMLKLWKIDVNWVSPTESTIAEAEEIAVTMFDSTFDGGSFGNIPQPGTEGQDIDVLQGAVMYASNYRRFCDYNAVVLNFAVDIDPDADNVAGIRWYELRQNGDGQPWTVFQEGTYTSTDGKSAWCGSMAMDIFGNIGMAYTTMGTTDNGASADSFASIRYTGRLAGDPLGTMTFAEETIALGTGIDRTDENRYGDYAQLTVDPVDDQTFWHIAEYFVDVPASYSRNAVGVFKIAEDVTADVGVIRIDVPEDDATFTNNETITVTLKNFGSTTQNNIAVNYSINGAAAVTELFAGPIDPGMTASFSFGTTADLTAERTYTITAETNLAGDLKPENDCSDKTLLNLFSIDVGAGELITPSLDSGLSVSPESVTVTLYNYGTVAQTNIPVFYMLNNGTRIEETFTGTIQPQEEVSYTFNTQAELIGIGNFEFTIGTTLATDENTENDNITRVIEREFCRPTSNCSQFGDGIRSFELSNVTNSPITCNTGYEDFSDDFSINLNRSIGTYTLTVQTGFADQNRSERISLWIDFNDNSVFEESELILNNVVVEEADTDQEFTVTINNQAALGRHLLRIRAGDVNTNNGALLNDACGSMDFGTTHDYTVEIGENKDLDTGLIVISEPDNQFLITKADSGPETQVRIYVFNMLGQVIVSNMITKDANGRFVYELDMSFASSGVYFVRFGKSRKADATKFVVQ</sequence>
<dbReference type="InterPro" id="IPR013783">
    <property type="entry name" value="Ig-like_fold"/>
</dbReference>
<dbReference type="InterPro" id="IPR045474">
    <property type="entry name" value="GEVED"/>
</dbReference>
<organism evidence="4 5">
    <name type="scientific">Aquimarina algiphila</name>
    <dbReference type="NCBI Taxonomy" id="2047982"/>
    <lineage>
        <taxon>Bacteria</taxon>
        <taxon>Pseudomonadati</taxon>
        <taxon>Bacteroidota</taxon>
        <taxon>Flavobacteriia</taxon>
        <taxon>Flavobacteriales</taxon>
        <taxon>Flavobacteriaceae</taxon>
        <taxon>Aquimarina</taxon>
    </lineage>
</organism>
<keyword evidence="1" id="KW-0732">Signal</keyword>
<evidence type="ECO:0000313" key="4">
    <source>
        <dbReference type="EMBL" id="TSE08003.1"/>
    </source>
</evidence>
<accession>A0A554VJF1</accession>
<dbReference type="RefSeq" id="WP_143916862.1">
    <property type="nucleotide sequence ID" value="NZ_CANMIK010000017.1"/>
</dbReference>
<evidence type="ECO:0000313" key="5">
    <source>
        <dbReference type="Proteomes" id="UP000318833"/>
    </source>
</evidence>
<dbReference type="Proteomes" id="UP000318833">
    <property type="component" value="Unassembled WGS sequence"/>
</dbReference>
<evidence type="ECO:0000256" key="2">
    <source>
        <dbReference type="SAM" id="MobiDB-lite"/>
    </source>
</evidence>
<dbReference type="Gene3D" id="2.60.40.10">
    <property type="entry name" value="Immunoglobulins"/>
    <property type="match status" value="1"/>
</dbReference>
<dbReference type="Pfam" id="PF20009">
    <property type="entry name" value="GEVED"/>
    <property type="match status" value="1"/>
</dbReference>
<dbReference type="InterPro" id="IPR026444">
    <property type="entry name" value="Secre_tail"/>
</dbReference>
<dbReference type="EMBL" id="VLNR01000027">
    <property type="protein sequence ID" value="TSE08003.1"/>
    <property type="molecule type" value="Genomic_DNA"/>
</dbReference>
<feature type="region of interest" description="Disordered" evidence="2">
    <location>
        <begin position="46"/>
        <end position="71"/>
    </location>
</feature>
<gene>
    <name evidence="4" type="ORF">FOF46_13970</name>
</gene>
<comment type="caution">
    <text evidence="4">The sequence shown here is derived from an EMBL/GenBank/DDBJ whole genome shotgun (WGS) entry which is preliminary data.</text>
</comment>
<name>A0A554VJF1_9FLAO</name>
<feature type="domain" description="GEVED" evidence="3">
    <location>
        <begin position="825"/>
        <end position="905"/>
    </location>
</feature>
<reference evidence="4 5" key="1">
    <citation type="submission" date="2019-07" db="EMBL/GenBank/DDBJ databases">
        <title>The draft genome sequence of Aquimarina algiphila M91.</title>
        <authorList>
            <person name="Meng X."/>
        </authorList>
    </citation>
    <scope>NUCLEOTIDE SEQUENCE [LARGE SCALE GENOMIC DNA]</scope>
    <source>
        <strain evidence="4 5">M91</strain>
    </source>
</reference>
<evidence type="ECO:0000256" key="1">
    <source>
        <dbReference type="ARBA" id="ARBA00022729"/>
    </source>
</evidence>
<dbReference type="OrthoDB" id="1488385at2"/>
<evidence type="ECO:0000259" key="3">
    <source>
        <dbReference type="Pfam" id="PF20009"/>
    </source>
</evidence>
<protein>
    <submittedName>
        <fullName evidence="4">T9SS type A sorting domain-containing protein</fullName>
    </submittedName>
</protein>
<dbReference type="NCBIfam" id="TIGR04183">
    <property type="entry name" value="Por_Secre_tail"/>
    <property type="match status" value="1"/>
</dbReference>
<proteinExistence type="predicted"/>
<keyword evidence="5" id="KW-1185">Reference proteome</keyword>
<dbReference type="AlphaFoldDB" id="A0A554VJF1"/>